<protein>
    <submittedName>
        <fullName evidence="5">Methyltransferase domain-containing protein</fullName>
    </submittedName>
</protein>
<feature type="binding site" evidence="1">
    <location>
        <position position="26"/>
    </location>
    <ligand>
        <name>Zn(2+)</name>
        <dbReference type="ChEBI" id="CHEBI:29105"/>
    </ligand>
</feature>
<feature type="domain" description="Methyltransferase" evidence="3">
    <location>
        <begin position="95"/>
        <end position="210"/>
    </location>
</feature>
<dbReference type="PANTHER" id="PTHR43460:SF1">
    <property type="entry name" value="METHYLTRANSFERASE TYPE 11 DOMAIN-CONTAINING PROTEIN"/>
    <property type="match status" value="1"/>
</dbReference>
<dbReference type="Gene3D" id="3.40.50.150">
    <property type="entry name" value="Vaccinia Virus protein VP39"/>
    <property type="match status" value="1"/>
</dbReference>
<feature type="binding site" evidence="2">
    <location>
        <begin position="102"/>
        <end position="103"/>
    </location>
    <ligand>
        <name>S-adenosyl-L-methionine</name>
        <dbReference type="ChEBI" id="CHEBI:59789"/>
    </ligand>
</feature>
<dbReference type="PANTHER" id="PTHR43460">
    <property type="entry name" value="METHYLTRANSFERASE"/>
    <property type="match status" value="1"/>
</dbReference>
<evidence type="ECO:0000256" key="1">
    <source>
        <dbReference type="PIRSR" id="PIRSR018249-1"/>
    </source>
</evidence>
<dbReference type="InterPro" id="IPR048647">
    <property type="entry name" value="RlmA_N"/>
</dbReference>
<feature type="binding site" evidence="1">
    <location>
        <position position="10"/>
    </location>
    <ligand>
        <name>Zn(2+)</name>
        <dbReference type="ChEBI" id="CHEBI:29105"/>
    </ligand>
</feature>
<dbReference type="GO" id="GO:0046872">
    <property type="term" value="F:metal ion binding"/>
    <property type="evidence" value="ECO:0007669"/>
    <property type="project" value="UniProtKB-KW"/>
</dbReference>
<evidence type="ECO:0000259" key="3">
    <source>
        <dbReference type="Pfam" id="PF13847"/>
    </source>
</evidence>
<keyword evidence="5" id="KW-0808">Transferase</keyword>
<dbReference type="Proteomes" id="UP001208131">
    <property type="component" value="Unassembled WGS sequence"/>
</dbReference>
<feature type="binding site" evidence="2">
    <location>
        <position position="72"/>
    </location>
    <ligand>
        <name>S-adenosyl-L-methionine</name>
        <dbReference type="ChEBI" id="CHEBI:59789"/>
    </ligand>
</feature>
<dbReference type="SUPFAM" id="SSF53335">
    <property type="entry name" value="S-adenosyl-L-methionine-dependent methyltransferases"/>
    <property type="match status" value="1"/>
</dbReference>
<organism evidence="5 6">
    <name type="scientific">Hominimerdicola aceti</name>
    <dbReference type="NCBI Taxonomy" id="2981726"/>
    <lineage>
        <taxon>Bacteria</taxon>
        <taxon>Bacillati</taxon>
        <taxon>Bacillota</taxon>
        <taxon>Clostridia</taxon>
        <taxon>Eubacteriales</taxon>
        <taxon>Oscillospiraceae</taxon>
        <taxon>Hominimerdicola</taxon>
    </lineage>
</organism>
<dbReference type="EMBL" id="JAOQJZ010000001">
    <property type="protein sequence ID" value="MCU6704673.1"/>
    <property type="molecule type" value="Genomic_DNA"/>
</dbReference>
<dbReference type="GO" id="GO:0008168">
    <property type="term" value="F:methyltransferase activity"/>
    <property type="evidence" value="ECO:0007669"/>
    <property type="project" value="UniProtKB-KW"/>
</dbReference>
<dbReference type="Pfam" id="PF21302">
    <property type="entry name" value="Zn_ribbon_RlmA"/>
    <property type="match status" value="1"/>
</dbReference>
<keyword evidence="2" id="KW-0949">S-adenosyl-L-methionine</keyword>
<dbReference type="InterPro" id="IPR052939">
    <property type="entry name" value="23S_rRNA_MeTrnsfrase_RlmA"/>
</dbReference>
<proteinExistence type="predicted"/>
<dbReference type="InterPro" id="IPR029063">
    <property type="entry name" value="SAM-dependent_MTases_sf"/>
</dbReference>
<keyword evidence="1" id="KW-0862">Zinc</keyword>
<evidence type="ECO:0000313" key="6">
    <source>
        <dbReference type="Proteomes" id="UP001208131"/>
    </source>
</evidence>
<dbReference type="GO" id="GO:0032259">
    <property type="term" value="P:methylation"/>
    <property type="evidence" value="ECO:0007669"/>
    <property type="project" value="UniProtKB-KW"/>
</dbReference>
<dbReference type="Pfam" id="PF13847">
    <property type="entry name" value="Methyltransf_31"/>
    <property type="match status" value="1"/>
</dbReference>
<reference evidence="5 6" key="1">
    <citation type="journal article" date="2021" name="ISME Commun">
        <title>Automated analysis of genomic sequences facilitates high-throughput and comprehensive description of bacteria.</title>
        <authorList>
            <person name="Hitch T.C.A."/>
        </authorList>
    </citation>
    <scope>NUCLEOTIDE SEQUENCE [LARGE SCALE GENOMIC DNA]</scope>
    <source>
        <strain evidence="5 6">Sanger_31</strain>
    </source>
</reference>
<keyword evidence="6" id="KW-1185">Reference proteome</keyword>
<sequence length="283" mass="32476">MFRVIYMYVCPICKKRLRKLDNVWHCQNGHSFDIARKGYVNLLTTKGRNPKNAGDNAEMVKARTDFLDRDYYLPLAKKTAEVMGGLLENVKQPYIIDSGCGEGFYTVNYAKALPKAKFYGIDISKAAVAHCMTRIHCENITNCEFAVASSFQLPFIDKFADLIVCTFAPVSNDEYARVLKDGGKLVVVSPSPRHLFELKEVLYEKPYENKPNVYGLNKFDESEEIIFEYPVVLESQEDIFNLFTMTPYYYKTSAEAVEKLKKVNRLELTCAFSIRTFTKKRGF</sequence>
<evidence type="ECO:0000256" key="2">
    <source>
        <dbReference type="PIRSR" id="PIRSR018249-2"/>
    </source>
</evidence>
<evidence type="ECO:0000313" key="5">
    <source>
        <dbReference type="EMBL" id="MCU6704673.1"/>
    </source>
</evidence>
<dbReference type="CDD" id="cd02440">
    <property type="entry name" value="AdoMet_MTases"/>
    <property type="match status" value="1"/>
</dbReference>
<dbReference type="PIRSF" id="PIRSF018249">
    <property type="entry name" value="MyrA_prd"/>
    <property type="match status" value="1"/>
</dbReference>
<feature type="binding site" evidence="1">
    <location>
        <position position="13"/>
    </location>
    <ligand>
        <name>Zn(2+)</name>
        <dbReference type="ChEBI" id="CHEBI:29105"/>
    </ligand>
</feature>
<dbReference type="InterPro" id="IPR016718">
    <property type="entry name" value="rRNA_m1G-MeTrfase_A_prd"/>
</dbReference>
<feature type="binding site" evidence="1">
    <location>
        <position position="30"/>
    </location>
    <ligand>
        <name>Zn(2+)</name>
        <dbReference type="ChEBI" id="CHEBI:29105"/>
    </ligand>
</feature>
<comment type="caution">
    <text evidence="5">The sequence shown here is derived from an EMBL/GenBank/DDBJ whole genome shotgun (WGS) entry which is preliminary data.</text>
</comment>
<dbReference type="InterPro" id="IPR025714">
    <property type="entry name" value="Methyltranfer_dom"/>
</dbReference>
<keyword evidence="1" id="KW-0479">Metal-binding</keyword>
<name>A0AAE3IID8_9FIRM</name>
<evidence type="ECO:0000259" key="4">
    <source>
        <dbReference type="Pfam" id="PF21302"/>
    </source>
</evidence>
<dbReference type="AlphaFoldDB" id="A0AAE3IID8"/>
<dbReference type="RefSeq" id="WP_267300307.1">
    <property type="nucleotide sequence ID" value="NZ_JAOQJZ010000001.1"/>
</dbReference>
<accession>A0AAE3IID8</accession>
<keyword evidence="5" id="KW-0489">Methyltransferase</keyword>
<gene>
    <name evidence="5" type="ORF">OCV57_01865</name>
</gene>
<feature type="domain" description="23S rRNA (guanine(745)-N(1))-methyltransferase N-terminal" evidence="4">
    <location>
        <begin position="8"/>
        <end position="44"/>
    </location>
</feature>
<feature type="binding site" evidence="2">
    <location>
        <position position="194"/>
    </location>
    <ligand>
        <name>S-adenosyl-L-methionine</name>
        <dbReference type="ChEBI" id="CHEBI:59789"/>
    </ligand>
</feature>